<reference evidence="2 3" key="1">
    <citation type="submission" date="2019-03" db="EMBL/GenBank/DDBJ databases">
        <title>Genomic Encyclopedia of Archaeal and Bacterial Type Strains, Phase II (KMG-II): from individual species to whole genera.</title>
        <authorList>
            <person name="Goeker M."/>
        </authorList>
    </citation>
    <scope>NUCLEOTIDE SEQUENCE [LARGE SCALE GENOMIC DNA]</scope>
    <source>
        <strain evidence="2 3">DSM 45499</strain>
    </source>
</reference>
<dbReference type="InterPro" id="IPR015330">
    <property type="entry name" value="DNA_primase/pol_bifunc_N"/>
</dbReference>
<feature type="domain" description="DNA primase/polymerase bifunctional N-terminal" evidence="1">
    <location>
        <begin position="22"/>
        <end position="183"/>
    </location>
</feature>
<evidence type="ECO:0000259" key="1">
    <source>
        <dbReference type="SMART" id="SM00943"/>
    </source>
</evidence>
<organism evidence="2 3">
    <name type="scientific">Actinophytocola oryzae</name>
    <dbReference type="NCBI Taxonomy" id="502181"/>
    <lineage>
        <taxon>Bacteria</taxon>
        <taxon>Bacillati</taxon>
        <taxon>Actinomycetota</taxon>
        <taxon>Actinomycetes</taxon>
        <taxon>Pseudonocardiales</taxon>
        <taxon>Pseudonocardiaceae</taxon>
    </lineage>
</organism>
<sequence length="209" mass="22831">MLDMESSDSWRRAFRVELRAQAIGLAWRGWAVLPGTYPAGSQWAGREGVENTGPVPVHADWQERIGTEPEKVATWWTGRPYSLLLATGVTLDAIEVPGHLGRGAARVLRAVGLPVPIMATPDDRWMFLVRSGQQLARPLVEEGDVVLHQAGSWVPLPPTPVKHGVVHWRVRPEVCGWQMPAASLVQDALMDAITDTASLTRAGRLVAAD</sequence>
<dbReference type="AlphaFoldDB" id="A0A4R7UW00"/>
<accession>A0A4R7UW00</accession>
<comment type="caution">
    <text evidence="2">The sequence shown here is derived from an EMBL/GenBank/DDBJ whole genome shotgun (WGS) entry which is preliminary data.</text>
</comment>
<evidence type="ECO:0000313" key="3">
    <source>
        <dbReference type="Proteomes" id="UP000294927"/>
    </source>
</evidence>
<evidence type="ECO:0000313" key="2">
    <source>
        <dbReference type="EMBL" id="TDV40670.1"/>
    </source>
</evidence>
<dbReference type="RefSeq" id="WP_133908109.1">
    <property type="nucleotide sequence ID" value="NZ_SOCP01000022.1"/>
</dbReference>
<dbReference type="EMBL" id="SOCP01000022">
    <property type="protein sequence ID" value="TDV40670.1"/>
    <property type="molecule type" value="Genomic_DNA"/>
</dbReference>
<name>A0A4R7UW00_9PSEU</name>
<protein>
    <submittedName>
        <fullName evidence="2">Bifunctional DNA primase/polymerase-like protein</fullName>
    </submittedName>
</protein>
<dbReference type="Proteomes" id="UP000294927">
    <property type="component" value="Unassembled WGS sequence"/>
</dbReference>
<gene>
    <name evidence="2" type="ORF">CLV71_12259</name>
</gene>
<proteinExistence type="predicted"/>
<dbReference type="SMART" id="SM00943">
    <property type="entry name" value="Prim-Pol"/>
    <property type="match status" value="1"/>
</dbReference>
<keyword evidence="3" id="KW-1185">Reference proteome</keyword>
<dbReference type="Pfam" id="PF09250">
    <property type="entry name" value="Prim-Pol"/>
    <property type="match status" value="1"/>
</dbReference>
<dbReference type="OrthoDB" id="3397040at2"/>